<sequence>MIDEMIVLTAAIENVKISVKRMNILLNSIYYILKLKVNLISMIKLNNNDIYKMKRLITFRDLI</sequence>
<dbReference type="EMBL" id="LDEV01002446">
    <property type="protein sequence ID" value="KLJ09066.1"/>
    <property type="molecule type" value="Genomic_DNA"/>
</dbReference>
<organism evidence="1 2">
    <name type="scientific">Blastomyces silverae</name>
    <dbReference type="NCBI Taxonomy" id="2060906"/>
    <lineage>
        <taxon>Eukaryota</taxon>
        <taxon>Fungi</taxon>
        <taxon>Dikarya</taxon>
        <taxon>Ascomycota</taxon>
        <taxon>Pezizomycotina</taxon>
        <taxon>Eurotiomycetes</taxon>
        <taxon>Eurotiomycetidae</taxon>
        <taxon>Onygenales</taxon>
        <taxon>Ajellomycetaceae</taxon>
        <taxon>Blastomyces</taxon>
    </lineage>
</organism>
<gene>
    <name evidence="1" type="ORF">EMPG_09245</name>
</gene>
<protein>
    <submittedName>
        <fullName evidence="1">Uncharacterized protein</fullName>
    </submittedName>
</protein>
<dbReference type="OrthoDB" id="413361at2759"/>
<keyword evidence="2" id="KW-1185">Reference proteome</keyword>
<dbReference type="Proteomes" id="UP000053573">
    <property type="component" value="Unassembled WGS sequence"/>
</dbReference>
<proteinExistence type="predicted"/>
<accession>A0A0H1BIR7</accession>
<dbReference type="STRING" id="2060906.A0A0H1BIR7"/>
<name>A0A0H1BIR7_9EURO</name>
<comment type="caution">
    <text evidence="1">The sequence shown here is derived from an EMBL/GenBank/DDBJ whole genome shotgun (WGS) entry which is preliminary data.</text>
</comment>
<reference evidence="2" key="1">
    <citation type="journal article" date="2015" name="PLoS Genet.">
        <title>The dynamic genome and transcriptome of the human fungal pathogen Blastomyces and close relative Emmonsia.</title>
        <authorList>
            <person name="Munoz J.F."/>
            <person name="Gauthier G.M."/>
            <person name="Desjardins C.A."/>
            <person name="Gallo J.E."/>
            <person name="Holder J."/>
            <person name="Sullivan T.D."/>
            <person name="Marty A.J."/>
            <person name="Carmen J.C."/>
            <person name="Chen Z."/>
            <person name="Ding L."/>
            <person name="Gujja S."/>
            <person name="Magrini V."/>
            <person name="Misas E."/>
            <person name="Mitreva M."/>
            <person name="Priest M."/>
            <person name="Saif S."/>
            <person name="Whiston E.A."/>
            <person name="Young S."/>
            <person name="Zeng Q."/>
            <person name="Goldman W.E."/>
            <person name="Mardis E.R."/>
            <person name="Taylor J.W."/>
            <person name="McEwen J.G."/>
            <person name="Clay O.K."/>
            <person name="Klein B.S."/>
            <person name="Cuomo C.A."/>
        </authorList>
    </citation>
    <scope>NUCLEOTIDE SEQUENCE [LARGE SCALE GENOMIC DNA]</scope>
    <source>
        <strain evidence="2">UAMH 139</strain>
    </source>
</reference>
<dbReference type="AlphaFoldDB" id="A0A0H1BIR7"/>
<evidence type="ECO:0000313" key="2">
    <source>
        <dbReference type="Proteomes" id="UP000053573"/>
    </source>
</evidence>
<evidence type="ECO:0000313" key="1">
    <source>
        <dbReference type="EMBL" id="KLJ09066.1"/>
    </source>
</evidence>